<evidence type="ECO:0000256" key="1">
    <source>
        <dbReference type="SAM" id="MobiDB-lite"/>
    </source>
</evidence>
<evidence type="ECO:0000313" key="3">
    <source>
        <dbReference type="EMBL" id="TMR29652.1"/>
    </source>
</evidence>
<reference evidence="3 4" key="1">
    <citation type="submission" date="2019-05" db="EMBL/GenBank/DDBJ databases">
        <title>Draft genome sequence of Nonomuraea zeae DSM 100528.</title>
        <authorList>
            <person name="Saricaoglu S."/>
            <person name="Isik K."/>
        </authorList>
    </citation>
    <scope>NUCLEOTIDE SEQUENCE [LARGE SCALE GENOMIC DNA]</scope>
    <source>
        <strain evidence="3 4">DSM 100528</strain>
    </source>
</reference>
<dbReference type="RefSeq" id="WP_138693469.1">
    <property type="nucleotide sequence ID" value="NZ_JBHSAZ010000043.1"/>
</dbReference>
<proteinExistence type="predicted"/>
<dbReference type="InterPro" id="IPR003018">
    <property type="entry name" value="GAF"/>
</dbReference>
<dbReference type="OrthoDB" id="9150152at2"/>
<dbReference type="EMBL" id="VCKX01000115">
    <property type="protein sequence ID" value="TMR29652.1"/>
    <property type="molecule type" value="Genomic_DNA"/>
</dbReference>
<name>A0A5S4G9W0_9ACTN</name>
<dbReference type="Pfam" id="PF13185">
    <property type="entry name" value="GAF_2"/>
    <property type="match status" value="1"/>
</dbReference>
<dbReference type="Proteomes" id="UP000306628">
    <property type="component" value="Unassembled WGS sequence"/>
</dbReference>
<evidence type="ECO:0000259" key="2">
    <source>
        <dbReference type="Pfam" id="PF13185"/>
    </source>
</evidence>
<gene>
    <name evidence="3" type="ORF">ETD85_31645</name>
</gene>
<dbReference type="SUPFAM" id="SSF55781">
    <property type="entry name" value="GAF domain-like"/>
    <property type="match status" value="1"/>
</dbReference>
<comment type="caution">
    <text evidence="3">The sequence shown here is derived from an EMBL/GenBank/DDBJ whole genome shotgun (WGS) entry which is preliminary data.</text>
</comment>
<keyword evidence="4" id="KW-1185">Reference proteome</keyword>
<feature type="region of interest" description="Disordered" evidence="1">
    <location>
        <begin position="1"/>
        <end position="26"/>
    </location>
</feature>
<feature type="domain" description="GAF" evidence="2">
    <location>
        <begin position="44"/>
        <end position="188"/>
    </location>
</feature>
<evidence type="ECO:0000313" key="4">
    <source>
        <dbReference type="Proteomes" id="UP000306628"/>
    </source>
</evidence>
<dbReference type="Gene3D" id="3.30.450.40">
    <property type="match status" value="1"/>
</dbReference>
<organism evidence="3 4">
    <name type="scientific">Nonomuraea zeae</name>
    <dbReference type="NCBI Taxonomy" id="1642303"/>
    <lineage>
        <taxon>Bacteria</taxon>
        <taxon>Bacillati</taxon>
        <taxon>Actinomycetota</taxon>
        <taxon>Actinomycetes</taxon>
        <taxon>Streptosporangiales</taxon>
        <taxon>Streptosporangiaceae</taxon>
        <taxon>Nonomuraea</taxon>
    </lineage>
</organism>
<dbReference type="AlphaFoldDB" id="A0A5S4G9W0"/>
<sequence>MMDILEPAHPPREQPPPSRAFHRMPGTRGSSLRVFLDPGLGLSSDRQRVAETTLDAAIELADADMGNVQLTDPEAGGLRIAAQRGFGEPFLRFFEVVRDEDGSVCGRAMKQIAPMMVRDVALDPDLAGTPTLRILLGAGVRTVHSTPLLDETGTMLGMLSVHYREVRQFAEVSQRLMWPLARRAGRLLRACPPG</sequence>
<protein>
    <submittedName>
        <fullName evidence="3">GAF domain-containing protein</fullName>
    </submittedName>
</protein>
<dbReference type="InterPro" id="IPR029016">
    <property type="entry name" value="GAF-like_dom_sf"/>
</dbReference>
<accession>A0A5S4G9W0</accession>